<evidence type="ECO:0000313" key="6">
    <source>
        <dbReference type="Proteomes" id="UP001056035"/>
    </source>
</evidence>
<dbReference type="PANTHER" id="PTHR10412">
    <property type="entry name" value="MANNOSYL-OLIGOSACCHARIDE GLUCOSIDASE"/>
    <property type="match status" value="1"/>
</dbReference>
<keyword evidence="6" id="KW-1185">Reference proteome</keyword>
<keyword evidence="3" id="KW-0326">Glycosidase</keyword>
<dbReference type="RefSeq" id="WP_254573770.1">
    <property type="nucleotide sequence ID" value="NZ_CP098502.1"/>
</dbReference>
<name>A0ABY5DYM8_9ACTN</name>
<dbReference type="InterPro" id="IPR004888">
    <property type="entry name" value="Glycoside_hydrolase_63"/>
</dbReference>
<dbReference type="InterPro" id="IPR054491">
    <property type="entry name" value="MGH1-like_GH"/>
</dbReference>
<organism evidence="5 6">
    <name type="scientific">Paraconexibacter antarcticus</name>
    <dbReference type="NCBI Taxonomy" id="2949664"/>
    <lineage>
        <taxon>Bacteria</taxon>
        <taxon>Bacillati</taxon>
        <taxon>Actinomycetota</taxon>
        <taxon>Thermoleophilia</taxon>
        <taxon>Solirubrobacterales</taxon>
        <taxon>Paraconexibacteraceae</taxon>
        <taxon>Paraconexibacter</taxon>
    </lineage>
</organism>
<protein>
    <recommendedName>
        <fullName evidence="4">Mannosylglycerate hydrolase MGH1-like glycoside hydrolase domain-containing protein</fullName>
    </recommendedName>
</protein>
<dbReference type="PANTHER" id="PTHR10412:SF11">
    <property type="entry name" value="MANNOSYL-OLIGOSACCHARIDE GLUCOSIDASE"/>
    <property type="match status" value="1"/>
</dbReference>
<evidence type="ECO:0000256" key="1">
    <source>
        <dbReference type="ARBA" id="ARBA00010833"/>
    </source>
</evidence>
<gene>
    <name evidence="5" type="ORF">NBH00_07015</name>
</gene>
<comment type="similarity">
    <text evidence="1">Belongs to the glycosyl hydrolase 63 family.</text>
</comment>
<evidence type="ECO:0000259" key="4">
    <source>
        <dbReference type="Pfam" id="PF22422"/>
    </source>
</evidence>
<evidence type="ECO:0000256" key="2">
    <source>
        <dbReference type="ARBA" id="ARBA00022801"/>
    </source>
</evidence>
<sequence>MTTTSTTTTTTAIAPADAAALRAEAQRVLDGNWREGVRRRDGVPFAYTCPSTPRYRHMWHWDSCFHAIARAGLDPVRARAELRTVLRTADPDGFLPHTVFWNHPVGWRRAPFYATRHVLGSTRTETIDPPLLAVAWERVAAVSATDDPGFATEALPLLARHLDWLEHHRDPDGDGLLTILLPDESGVDDSPKYDPVYGRYAHHRMGSFLLIENARRFGWDSRRVIASTDLHVEDVLVTVAYALSLHAMARMTGDEHYARRAARAEQALLDKCLDPGTGLFLDLAGRQEKAVRVSTWTALAPLALPGIPDDVKHRLVEEHVLHPRRYGAAVGIPSVAMEEPSFNPRFDRWRCWRGPSWVNTAWLLVPALRELGFVEAADAIVRGHVTAALRDGLREYYDPRDGAGMAARDFGWSALLVDMVRGDPGRA</sequence>
<dbReference type="Proteomes" id="UP001056035">
    <property type="component" value="Chromosome"/>
</dbReference>
<evidence type="ECO:0000313" key="5">
    <source>
        <dbReference type="EMBL" id="UTI67130.1"/>
    </source>
</evidence>
<keyword evidence="2" id="KW-0378">Hydrolase</keyword>
<dbReference type="InterPro" id="IPR008928">
    <property type="entry name" value="6-hairpin_glycosidase_sf"/>
</dbReference>
<proteinExistence type="inferred from homology"/>
<dbReference type="SUPFAM" id="SSF48208">
    <property type="entry name" value="Six-hairpin glycosidases"/>
    <property type="match status" value="1"/>
</dbReference>
<evidence type="ECO:0000256" key="3">
    <source>
        <dbReference type="ARBA" id="ARBA00023295"/>
    </source>
</evidence>
<reference evidence="5 6" key="1">
    <citation type="submission" date="2022-06" db="EMBL/GenBank/DDBJ databases">
        <title>Paraconexibacter antarcticus.</title>
        <authorList>
            <person name="Kim C.S."/>
        </authorList>
    </citation>
    <scope>NUCLEOTIDE SEQUENCE [LARGE SCALE GENOMIC DNA]</scope>
    <source>
        <strain evidence="5 6">02-257</strain>
    </source>
</reference>
<dbReference type="Gene3D" id="1.50.10.10">
    <property type="match status" value="1"/>
</dbReference>
<accession>A0ABY5DYM8</accession>
<dbReference type="InterPro" id="IPR012341">
    <property type="entry name" value="6hp_glycosidase-like_sf"/>
</dbReference>
<dbReference type="Pfam" id="PF22422">
    <property type="entry name" value="MGH1-like_GH"/>
    <property type="match status" value="1"/>
</dbReference>
<dbReference type="EMBL" id="CP098502">
    <property type="protein sequence ID" value="UTI67130.1"/>
    <property type="molecule type" value="Genomic_DNA"/>
</dbReference>
<feature type="domain" description="Mannosylglycerate hydrolase MGH1-like glycoside hydrolase" evidence="4">
    <location>
        <begin position="55"/>
        <end position="413"/>
    </location>
</feature>